<dbReference type="InterPro" id="IPR007111">
    <property type="entry name" value="NACHT_NTPase"/>
</dbReference>
<dbReference type="GO" id="GO:0005634">
    <property type="term" value="C:nucleus"/>
    <property type="evidence" value="ECO:0007669"/>
    <property type="project" value="TreeGrafter"/>
</dbReference>
<keyword evidence="2" id="KW-0677">Repeat</keyword>
<accession>A0A3L6N133</accession>
<name>A0A3L6N133_FUSOX</name>
<dbReference type="InterPro" id="IPR027417">
    <property type="entry name" value="P-loop_NTPase"/>
</dbReference>
<dbReference type="PROSITE" id="PS50837">
    <property type="entry name" value="NACHT"/>
    <property type="match status" value="1"/>
</dbReference>
<dbReference type="Proteomes" id="UP000270866">
    <property type="component" value="Unassembled WGS sequence"/>
</dbReference>
<comment type="caution">
    <text evidence="9">The sequence shown here is derived from an EMBL/GenBank/DDBJ whole genome shotgun (WGS) entry which is preliminary data.</text>
</comment>
<feature type="repeat" description="WD" evidence="7">
    <location>
        <begin position="739"/>
        <end position="780"/>
    </location>
</feature>
<dbReference type="Pfam" id="PF00400">
    <property type="entry name" value="WD40"/>
    <property type="match status" value="13"/>
</dbReference>
<feature type="repeat" description="WD" evidence="7">
    <location>
        <begin position="907"/>
        <end position="948"/>
    </location>
</feature>
<reference evidence="9 10" key="1">
    <citation type="journal article" date="2018" name="Sci. Rep.">
        <title>Characterisation of pathogen-specific regions and novel effector candidates in Fusarium oxysporum f. sp. cepae.</title>
        <authorList>
            <person name="Armitage A.D."/>
            <person name="Taylor A."/>
            <person name="Sobczyk M.K."/>
            <person name="Baxter L."/>
            <person name="Greenfield B.P."/>
            <person name="Bates H.J."/>
            <person name="Wilson F."/>
            <person name="Jackson A.C."/>
            <person name="Ott S."/>
            <person name="Harrison R.J."/>
            <person name="Clarkson J.P."/>
        </authorList>
    </citation>
    <scope>NUCLEOTIDE SEQUENCE [LARGE SCALE GENOMIC DNA]</scope>
    <source>
        <strain evidence="9 10">FoC_Fus2</strain>
    </source>
</reference>
<evidence type="ECO:0000256" key="2">
    <source>
        <dbReference type="ARBA" id="ARBA00022737"/>
    </source>
</evidence>
<dbReference type="PANTHER" id="PTHR22847">
    <property type="entry name" value="WD40 REPEAT PROTEIN"/>
    <property type="match status" value="1"/>
</dbReference>
<evidence type="ECO:0000313" key="9">
    <source>
        <dbReference type="EMBL" id="RKK10659.1"/>
    </source>
</evidence>
<evidence type="ECO:0000313" key="10">
    <source>
        <dbReference type="Proteomes" id="UP000270866"/>
    </source>
</evidence>
<dbReference type="InterPro" id="IPR019775">
    <property type="entry name" value="WD40_repeat_CS"/>
</dbReference>
<feature type="repeat" description="WD" evidence="7">
    <location>
        <begin position="1075"/>
        <end position="1116"/>
    </location>
</feature>
<feature type="repeat" description="WD" evidence="7">
    <location>
        <begin position="613"/>
        <end position="654"/>
    </location>
</feature>
<evidence type="ECO:0000256" key="7">
    <source>
        <dbReference type="PROSITE-ProRule" id="PRU00221"/>
    </source>
</evidence>
<feature type="repeat" description="WD" evidence="7">
    <location>
        <begin position="655"/>
        <end position="696"/>
    </location>
</feature>
<dbReference type="PROSITE" id="PS50294">
    <property type="entry name" value="WD_REPEATS_REGION"/>
    <property type="match status" value="13"/>
</dbReference>
<dbReference type="SMART" id="SM00320">
    <property type="entry name" value="WD40"/>
    <property type="match status" value="13"/>
</dbReference>
<feature type="domain" description="NACHT" evidence="8">
    <location>
        <begin position="89"/>
        <end position="232"/>
    </location>
</feature>
<dbReference type="PROSITE" id="PS50082">
    <property type="entry name" value="WD_REPEATS_2"/>
    <property type="match status" value="13"/>
</dbReference>
<dbReference type="PANTHER" id="PTHR22847:SF637">
    <property type="entry name" value="WD REPEAT DOMAIN 5B"/>
    <property type="match status" value="1"/>
</dbReference>
<dbReference type="Gene3D" id="2.130.10.10">
    <property type="entry name" value="YVTN repeat-like/Quinoprotein amine dehydrogenase"/>
    <property type="match status" value="7"/>
</dbReference>
<sequence>MADKDGINVYGKAGNVAKTVIVGIQNINNGRSADQGDKYMQCLADLRSTDPRSDKMRIEQTNGGLLEGSYRWILNNADFQRWRNEEQSRLLWIKGDPGKGKTMLLCGIINELEKQAGNLVSYFFCQSTDPRINNATAVLRGLIYLLVDQQPSLISHVRKKYDQAGKGLFEDVNAWWALYDIFTNILQDPELNNTFLIIDALDECITDLSQLLDLIIEKSFECPCVKWIVSSRNYLLDMEEKLGKAIQEVRLCLELNEDAISDAVDVYIQHKVGQLALKKHYDNRLRDEVQQYLTSNAHGTFLWVALVYKELADPKVRRRHKLTKLSSFPPGLDSLYERMMKHITDSVDADLCKKILAIASVVYRPATLKELTSLVETLEDFEQNDLEEIIGSCGSFLTLREGVIYFVHQSAKDYLLDKVSDQIVPSGTAHQHHTIFSRSLLVMSRSLRRDMYDLRQPGITIDYVRQPGPDPLASARYSCLYWAEHLCDSNKNNQDDELRDGGTVHTFLKDKYLYWLEALSLLRSTSEGVIAVQKLNALLGEGTNLADLLGDARRFVLAHKSIIEIAPLQVYASALLFSPTNSNIRQQFCKEEPNCVLLKPIMATHWNACLQTLEGHGHYVTSAAFTPDGHRLASASHDRTVRIWDSATGTCLQTLEGHRGVVRSVAFTGDNHRLASASDDRTVKIWDSATGTCLQTLEGHGSAVRSVAFTADRHQLASASDDRTVKIWDLATSTCLKTLQGHDDDVRSIAFAPDGDWLASASYDHTVKIWNLEIGTCLQTLKGHSNFITSVAFALDGHRLASASYDHTVKIWDPETGACLKTLKGHSGVVRSVSFAADSRRLASASHDRTVKIWDSATGACLKTLEGHGDIVLSVAFTVDSQQLASVSDDRTVKIWDSATAASLQTVESHGDIVISVAFTPDGHRLASASYDHTVKIWDPETGACLKTLEGHSGVIRSVAFTADSHRLASASDDHTIKIWDLATGACLKTLQGHDDDVRSIAFAPNGDWLTSASYDHTVKIWDPETGACLKTLEGHGSAVRSVAFTVHGHRLASASDDHTVKIWDPATGTCLKTLKGYYGGVKSVSFTVDGHRLASGSSGGIVNIWDSVTGTCLKTLKGHGGAVISVAFTADSHQLASASGDRTVKIWDSATGACLQTIEAGVLVTSISFDQTDCCRLSTDIGVITIDVPSAVAQPSAALLAKPRHDGYGITPDTMWIVKDTHRVLWLPLEYRPRASAVAGRTVCIGGASGRVLFTRF</sequence>
<dbReference type="PRINTS" id="PR00320">
    <property type="entry name" value="GPROTEINBRPT"/>
</dbReference>
<dbReference type="FunFam" id="3.40.50.300:FF:001638">
    <property type="entry name" value="NACHT and WD40 domain protein"/>
    <property type="match status" value="1"/>
</dbReference>
<dbReference type="CDD" id="cd00200">
    <property type="entry name" value="WD40"/>
    <property type="match status" value="2"/>
</dbReference>
<evidence type="ECO:0000256" key="1">
    <source>
        <dbReference type="ARBA" id="ARBA00022574"/>
    </source>
</evidence>
<keyword evidence="1 7" id="KW-0853">WD repeat</keyword>
<feature type="repeat" description="WD" evidence="7">
    <location>
        <begin position="823"/>
        <end position="864"/>
    </location>
</feature>
<feature type="repeat" description="WD" evidence="7">
    <location>
        <begin position="991"/>
        <end position="1032"/>
    </location>
</feature>
<comment type="function">
    <text evidence="6">Involved in mitochondrial fission. Acts as an adapter protein required to form mitochondrial fission complexes. Formation of these complexes is required to promote constriction and fission of the mitochondrial compartment at a late step in mitochondrial division.</text>
</comment>
<dbReference type="SUPFAM" id="SSF50978">
    <property type="entry name" value="WD40 repeat-like"/>
    <property type="match status" value="2"/>
</dbReference>
<feature type="repeat" description="WD" evidence="7">
    <location>
        <begin position="949"/>
        <end position="990"/>
    </location>
</feature>
<dbReference type="InterPro" id="IPR056884">
    <property type="entry name" value="NPHP3-like_N"/>
</dbReference>
<feature type="repeat" description="WD" evidence="7">
    <location>
        <begin position="781"/>
        <end position="822"/>
    </location>
</feature>
<feature type="repeat" description="WD" evidence="7">
    <location>
        <begin position="697"/>
        <end position="738"/>
    </location>
</feature>
<feature type="repeat" description="WD" evidence="7">
    <location>
        <begin position="1117"/>
        <end position="1158"/>
    </location>
</feature>
<feature type="repeat" description="WD" evidence="7">
    <location>
        <begin position="865"/>
        <end position="906"/>
    </location>
</feature>
<dbReference type="InterPro" id="IPR020472">
    <property type="entry name" value="WD40_PAC1"/>
</dbReference>
<evidence type="ECO:0000256" key="5">
    <source>
        <dbReference type="ARBA" id="ARBA00039789"/>
    </source>
</evidence>
<protein>
    <recommendedName>
        <fullName evidence="5">Mitochondrial division protein 1</fullName>
    </recommendedName>
</protein>
<keyword evidence="3" id="KW-0175">Coiled coil</keyword>
<comment type="similarity">
    <text evidence="4">Belongs to the WD repeat MDV1/CAF4 family.</text>
</comment>
<dbReference type="Pfam" id="PF24883">
    <property type="entry name" value="NPHP3_N"/>
    <property type="match status" value="1"/>
</dbReference>
<organism evidence="9 10">
    <name type="scientific">Fusarium oxysporum f. sp. cepae</name>
    <dbReference type="NCBI Taxonomy" id="396571"/>
    <lineage>
        <taxon>Eukaryota</taxon>
        <taxon>Fungi</taxon>
        <taxon>Dikarya</taxon>
        <taxon>Ascomycota</taxon>
        <taxon>Pezizomycotina</taxon>
        <taxon>Sordariomycetes</taxon>
        <taxon>Hypocreomycetidae</taxon>
        <taxon>Hypocreales</taxon>
        <taxon>Nectriaceae</taxon>
        <taxon>Fusarium</taxon>
        <taxon>Fusarium oxysporum species complex</taxon>
    </lineage>
</organism>
<evidence type="ECO:0000256" key="6">
    <source>
        <dbReference type="ARBA" id="ARBA00043913"/>
    </source>
</evidence>
<evidence type="ECO:0000256" key="3">
    <source>
        <dbReference type="ARBA" id="ARBA00023054"/>
    </source>
</evidence>
<dbReference type="PROSITE" id="PS00678">
    <property type="entry name" value="WD_REPEATS_1"/>
    <property type="match status" value="3"/>
</dbReference>
<dbReference type="GO" id="GO:1990234">
    <property type="term" value="C:transferase complex"/>
    <property type="evidence" value="ECO:0007669"/>
    <property type="project" value="UniProtKB-ARBA"/>
</dbReference>
<dbReference type="SUPFAM" id="SSF52540">
    <property type="entry name" value="P-loop containing nucleoside triphosphate hydrolases"/>
    <property type="match status" value="1"/>
</dbReference>
<proteinExistence type="inferred from homology"/>
<dbReference type="InterPro" id="IPR015943">
    <property type="entry name" value="WD40/YVTN_repeat-like_dom_sf"/>
</dbReference>
<feature type="repeat" description="WD" evidence="7">
    <location>
        <begin position="1033"/>
        <end position="1074"/>
    </location>
</feature>
<dbReference type="InterPro" id="IPR001680">
    <property type="entry name" value="WD40_rpt"/>
</dbReference>
<evidence type="ECO:0000259" key="8">
    <source>
        <dbReference type="PROSITE" id="PS50837"/>
    </source>
</evidence>
<dbReference type="Gene3D" id="3.40.50.300">
    <property type="entry name" value="P-loop containing nucleotide triphosphate hydrolases"/>
    <property type="match status" value="1"/>
</dbReference>
<dbReference type="EMBL" id="MRCU01000010">
    <property type="protein sequence ID" value="RKK10659.1"/>
    <property type="molecule type" value="Genomic_DNA"/>
</dbReference>
<dbReference type="AlphaFoldDB" id="A0A3L6N133"/>
<evidence type="ECO:0000256" key="4">
    <source>
        <dbReference type="ARBA" id="ARBA00038415"/>
    </source>
</evidence>
<gene>
    <name evidence="9" type="ORF">BFJ65_g14654</name>
</gene>
<dbReference type="InterPro" id="IPR036322">
    <property type="entry name" value="WD40_repeat_dom_sf"/>
</dbReference>